<dbReference type="EMBL" id="KQ085903">
    <property type="protein sequence ID" value="KLO17532.1"/>
    <property type="molecule type" value="Genomic_DNA"/>
</dbReference>
<accession>A0A0H2S0Z4</accession>
<dbReference type="Proteomes" id="UP000053477">
    <property type="component" value="Unassembled WGS sequence"/>
</dbReference>
<organism evidence="4 5">
    <name type="scientific">Schizopora paradoxa</name>
    <dbReference type="NCBI Taxonomy" id="27342"/>
    <lineage>
        <taxon>Eukaryota</taxon>
        <taxon>Fungi</taxon>
        <taxon>Dikarya</taxon>
        <taxon>Basidiomycota</taxon>
        <taxon>Agaricomycotina</taxon>
        <taxon>Agaricomycetes</taxon>
        <taxon>Hymenochaetales</taxon>
        <taxon>Schizoporaceae</taxon>
        <taxon>Schizopora</taxon>
    </lineage>
</organism>
<dbReference type="InterPro" id="IPR013272">
    <property type="entry name" value="Vps72/YL1_C"/>
</dbReference>
<dbReference type="SMART" id="SM00993">
    <property type="entry name" value="YL1_C"/>
    <property type="match status" value="1"/>
</dbReference>
<reference evidence="4 5" key="1">
    <citation type="submission" date="2015-04" db="EMBL/GenBank/DDBJ databases">
        <title>Complete genome sequence of Schizopora paradoxa KUC8140, a cosmopolitan wood degrader in East Asia.</title>
        <authorList>
            <consortium name="DOE Joint Genome Institute"/>
            <person name="Min B."/>
            <person name="Park H."/>
            <person name="Jang Y."/>
            <person name="Kim J.-J."/>
            <person name="Kim K.H."/>
            <person name="Pangilinan J."/>
            <person name="Lipzen A."/>
            <person name="Riley R."/>
            <person name="Grigoriev I.V."/>
            <person name="Spatafora J.W."/>
            <person name="Choi I.-G."/>
        </authorList>
    </citation>
    <scope>NUCLEOTIDE SEQUENCE [LARGE SCALE GENOMIC DNA]</scope>
    <source>
        <strain evidence="4 5">KUC8140</strain>
    </source>
</reference>
<feature type="region of interest" description="Disordered" evidence="2">
    <location>
        <begin position="56"/>
        <end position="89"/>
    </location>
</feature>
<dbReference type="AlphaFoldDB" id="A0A0H2S0Z4"/>
<dbReference type="GO" id="GO:0005634">
    <property type="term" value="C:nucleus"/>
    <property type="evidence" value="ECO:0007669"/>
    <property type="project" value="TreeGrafter"/>
</dbReference>
<feature type="compositionally biased region" description="Acidic residues" evidence="2">
    <location>
        <begin position="56"/>
        <end position="72"/>
    </location>
</feature>
<dbReference type="Pfam" id="PF05764">
    <property type="entry name" value="YL1"/>
    <property type="match status" value="1"/>
</dbReference>
<evidence type="ECO:0000313" key="4">
    <source>
        <dbReference type="EMBL" id="KLO17532.1"/>
    </source>
</evidence>
<dbReference type="FunCoup" id="A0A0H2S0Z4">
    <property type="interactions" value="453"/>
</dbReference>
<feature type="compositionally biased region" description="Basic and acidic residues" evidence="2">
    <location>
        <begin position="73"/>
        <end position="88"/>
    </location>
</feature>
<evidence type="ECO:0000313" key="5">
    <source>
        <dbReference type="Proteomes" id="UP000053477"/>
    </source>
</evidence>
<feature type="region of interest" description="Disordered" evidence="2">
    <location>
        <begin position="1"/>
        <end position="22"/>
    </location>
</feature>
<sequence>MEEQPEDGLTLRRSRRSTAGNRMEEALLQFAMEEQNQEGEEDADFVGPEDEAEIFDSDFQSTDDEAQQEEEAGGEKAIHEEEKREQRTVRQRAAKVAAAAITRQRIGVKEPRPKAISKLKNRRVSLGGAVDAETGEAVESRANRKSRRKSTVLAGQNLRNRLKDAEVKRASMPKRVREVTQVLSQAELIARALDNEESNIDEHRNYLAQEEEKRKRARVVRKSVSGPLMRWISRVEQEKVPPEPTSYPMSGILFAGHEPTQYMASSFALGQAGPSNINGALQSNNYLGASSSSTLQATTPFPAHPAPVTERTEAVSKCYVIIEKDQKEGVDLPQWDETMTTLFGDHVKWDEVKVFSGKHRPLSRPIARCPLTGRSASYRDPRSGVPFANVRAYRTLTRLLNHEYAWHDGLGCYTADTAYMDVS</sequence>
<proteinExistence type="inferred from homology"/>
<gene>
    <name evidence="4" type="ORF">SCHPADRAFT_846294</name>
</gene>
<evidence type="ECO:0000256" key="1">
    <source>
        <dbReference type="ARBA" id="ARBA00006832"/>
    </source>
</evidence>
<dbReference type="PANTHER" id="PTHR13275">
    <property type="entry name" value="YL-1 PROTEIN TRANSCRIPTION FACTOR-LIKE 1"/>
    <property type="match status" value="1"/>
</dbReference>
<dbReference type="PANTHER" id="PTHR13275:SF4">
    <property type="entry name" value="VACUOLAR PROTEIN SORTING-ASSOCIATED PROTEIN 72 HOMOLOG"/>
    <property type="match status" value="1"/>
</dbReference>
<dbReference type="OrthoDB" id="78296at2759"/>
<keyword evidence="5" id="KW-1185">Reference proteome</keyword>
<dbReference type="Pfam" id="PF08265">
    <property type="entry name" value="YL1_C"/>
    <property type="match status" value="1"/>
</dbReference>
<feature type="domain" description="Vps72/YL1 C-terminal" evidence="3">
    <location>
        <begin position="367"/>
        <end position="396"/>
    </location>
</feature>
<evidence type="ECO:0000256" key="2">
    <source>
        <dbReference type="SAM" id="MobiDB-lite"/>
    </source>
</evidence>
<protein>
    <submittedName>
        <fullName evidence="4">YL1-domain-containing protein</fullName>
    </submittedName>
</protein>
<dbReference type="InParanoid" id="A0A0H2S0Z4"/>
<dbReference type="InterPro" id="IPR046757">
    <property type="entry name" value="YL1_N"/>
</dbReference>
<dbReference type="STRING" id="27342.A0A0H2S0Z4"/>
<comment type="similarity">
    <text evidence="1">Belongs to the VPS72/YL1 family.</text>
</comment>
<evidence type="ECO:0000259" key="3">
    <source>
        <dbReference type="SMART" id="SM00993"/>
    </source>
</evidence>
<name>A0A0H2S0Z4_9AGAM</name>